<proteinExistence type="predicted"/>
<reference evidence="1" key="1">
    <citation type="submission" date="2021-06" db="EMBL/GenBank/DDBJ databases">
        <authorList>
            <person name="Kallberg Y."/>
            <person name="Tangrot J."/>
            <person name="Rosling A."/>
        </authorList>
    </citation>
    <scope>NUCLEOTIDE SEQUENCE</scope>
    <source>
        <strain evidence="1">MA453B</strain>
    </source>
</reference>
<protein>
    <submittedName>
        <fullName evidence="1">22823_t:CDS:1</fullName>
    </submittedName>
</protein>
<evidence type="ECO:0000313" key="2">
    <source>
        <dbReference type="Proteomes" id="UP000789405"/>
    </source>
</evidence>
<dbReference type="OrthoDB" id="2380134at2759"/>
<comment type="caution">
    <text evidence="1">The sequence shown here is derived from an EMBL/GenBank/DDBJ whole genome shotgun (WGS) entry which is preliminary data.</text>
</comment>
<organism evidence="1 2">
    <name type="scientific">Dentiscutata erythropus</name>
    <dbReference type="NCBI Taxonomy" id="1348616"/>
    <lineage>
        <taxon>Eukaryota</taxon>
        <taxon>Fungi</taxon>
        <taxon>Fungi incertae sedis</taxon>
        <taxon>Mucoromycota</taxon>
        <taxon>Glomeromycotina</taxon>
        <taxon>Glomeromycetes</taxon>
        <taxon>Diversisporales</taxon>
        <taxon>Gigasporaceae</taxon>
        <taxon>Dentiscutata</taxon>
    </lineage>
</organism>
<dbReference type="EMBL" id="CAJVPY010018688">
    <property type="protein sequence ID" value="CAG8768146.1"/>
    <property type="molecule type" value="Genomic_DNA"/>
</dbReference>
<keyword evidence="2" id="KW-1185">Reference proteome</keyword>
<gene>
    <name evidence="1" type="ORF">DERYTH_LOCUS18428</name>
</gene>
<accession>A0A9N9J9D5</accession>
<sequence length="188" mass="21699">MIPPFFTSSNDKNLVEKDSPPLEQSFVFLDDKGINNDMHIIAGYDWNRKIFKVHTSILKDRSADEMLLPNLVNSLESILIDNYLKQSSPEIEVWLSCLITINKDQFLSRFEDCVYKMCLEFFKEIIPGNVNIEIESRNHINTLLEMRNMYITKITAFGSVANVITSLDKSSDESSFEEVVSRIHLLQN</sequence>
<dbReference type="Proteomes" id="UP000789405">
    <property type="component" value="Unassembled WGS sequence"/>
</dbReference>
<dbReference type="AlphaFoldDB" id="A0A9N9J9D5"/>
<evidence type="ECO:0000313" key="1">
    <source>
        <dbReference type="EMBL" id="CAG8768146.1"/>
    </source>
</evidence>
<name>A0A9N9J9D5_9GLOM</name>